<reference evidence="1" key="1">
    <citation type="journal article" date="2015" name="Nature">
        <title>Complex archaea that bridge the gap between prokaryotes and eukaryotes.</title>
        <authorList>
            <person name="Spang A."/>
            <person name="Saw J.H."/>
            <person name="Jorgensen S.L."/>
            <person name="Zaremba-Niedzwiedzka K."/>
            <person name="Martijn J."/>
            <person name="Lind A.E."/>
            <person name="van Eijk R."/>
            <person name="Schleper C."/>
            <person name="Guy L."/>
            <person name="Ettema T.J."/>
        </authorList>
    </citation>
    <scope>NUCLEOTIDE SEQUENCE</scope>
</reference>
<organism evidence="1">
    <name type="scientific">marine sediment metagenome</name>
    <dbReference type="NCBI Taxonomy" id="412755"/>
    <lineage>
        <taxon>unclassified sequences</taxon>
        <taxon>metagenomes</taxon>
        <taxon>ecological metagenomes</taxon>
    </lineage>
</organism>
<evidence type="ECO:0000313" key="1">
    <source>
        <dbReference type="EMBL" id="KKK89341.1"/>
    </source>
</evidence>
<dbReference type="Gene3D" id="2.60.120.200">
    <property type="match status" value="1"/>
</dbReference>
<accession>A0A0F9BY27</accession>
<feature type="non-terminal residue" evidence="1">
    <location>
        <position position="426"/>
    </location>
</feature>
<proteinExistence type="predicted"/>
<name>A0A0F9BY27_9ZZZZ</name>
<comment type="caution">
    <text evidence="1">The sequence shown here is derived from an EMBL/GenBank/DDBJ whole genome shotgun (WGS) entry which is preliminary data.</text>
</comment>
<dbReference type="AlphaFoldDB" id="A0A0F9BY27"/>
<dbReference type="EMBL" id="LAZR01049574">
    <property type="protein sequence ID" value="KKK89341.1"/>
    <property type="molecule type" value="Genomic_DNA"/>
</dbReference>
<evidence type="ECO:0008006" key="2">
    <source>
        <dbReference type="Google" id="ProtNLM"/>
    </source>
</evidence>
<dbReference type="InterPro" id="IPR013320">
    <property type="entry name" value="ConA-like_dom_sf"/>
</dbReference>
<feature type="non-terminal residue" evidence="1">
    <location>
        <position position="1"/>
    </location>
</feature>
<protein>
    <recommendedName>
        <fullName evidence="2">LamG-like jellyroll fold domain-containing protein</fullName>
    </recommendedName>
</protein>
<sequence>YSWDNDYMIGWNREEYVFFGDYNATYSFEDEDIGTTDTSIGFVDVVSSYDVEIVGSLAGHKKVIQMTADGGSGNFYDSFDTQTLGSVEFWFYIDELGNNYWEFYLMSGGSPAVWVIFTTAQEIKFRDGAGWDVIDTYIDNKWFHLKIDFDCGTDTYDVYIDGVLKATGFDFQNVQTTLDRWHLGGWTVDSGDYISTDAIDYSWSPGYSNGRNRLTTNDDILGHYPASHSFPFDDVGTNPVDWVVDETGGTVNIISSIGEHRKVLELDDTGDVIHALNIWDDVSSGTIEFWARFTDVTKALYIHISDGAWGSSTTGVNFGMLTGNFAYYTVATGWVNIVAINNDIWYHVKIDFECGADSYKGLSADKFYITVDGVQYGAYNFRNTLNNLNRITLFTDTFNNFISYFDAIDYSWDPYYSTGRNLNPTT</sequence>
<dbReference type="SUPFAM" id="SSF49899">
    <property type="entry name" value="Concanavalin A-like lectins/glucanases"/>
    <property type="match status" value="1"/>
</dbReference>
<gene>
    <name evidence="1" type="ORF">LCGC14_2734080</name>
</gene>